<evidence type="ECO:0000256" key="4">
    <source>
        <dbReference type="ARBA" id="ARBA00022519"/>
    </source>
</evidence>
<proteinExistence type="inferred from homology"/>
<evidence type="ECO:0000313" key="15">
    <source>
        <dbReference type="EMBL" id="MBB4267142.1"/>
    </source>
</evidence>
<organism evidence="15 16">
    <name type="scientific">Roseospira visakhapatnamensis</name>
    <dbReference type="NCBI Taxonomy" id="390880"/>
    <lineage>
        <taxon>Bacteria</taxon>
        <taxon>Pseudomonadati</taxon>
        <taxon>Pseudomonadota</taxon>
        <taxon>Alphaproteobacteria</taxon>
        <taxon>Rhodospirillales</taxon>
        <taxon>Rhodospirillaceae</taxon>
        <taxon>Roseospira</taxon>
    </lineage>
</organism>
<evidence type="ECO:0000256" key="2">
    <source>
        <dbReference type="ARBA" id="ARBA00009670"/>
    </source>
</evidence>
<feature type="domain" description="Protein kinase" evidence="14">
    <location>
        <begin position="123"/>
        <end position="505"/>
    </location>
</feature>
<keyword evidence="4" id="KW-0997">Cell inner membrane</keyword>
<keyword evidence="7 13" id="KW-0812">Transmembrane</keyword>
<evidence type="ECO:0000256" key="3">
    <source>
        <dbReference type="ARBA" id="ARBA00022475"/>
    </source>
</evidence>
<evidence type="ECO:0000256" key="5">
    <source>
        <dbReference type="ARBA" id="ARBA00022679"/>
    </source>
</evidence>
<dbReference type="InterPro" id="IPR004147">
    <property type="entry name" value="ABC1_dom"/>
</dbReference>
<dbReference type="AlphaFoldDB" id="A0A7W6REW3"/>
<evidence type="ECO:0000256" key="9">
    <source>
        <dbReference type="ARBA" id="ARBA00022777"/>
    </source>
</evidence>
<keyword evidence="12 13" id="KW-0472">Membrane</keyword>
<keyword evidence="3" id="KW-1003">Cell membrane</keyword>
<evidence type="ECO:0000313" key="16">
    <source>
        <dbReference type="Proteomes" id="UP000554286"/>
    </source>
</evidence>
<protein>
    <submittedName>
        <fullName evidence="15">Ubiquinone biosynthesis protein</fullName>
    </submittedName>
</protein>
<dbReference type="EMBL" id="JACIGK010000022">
    <property type="protein sequence ID" value="MBB4267142.1"/>
    <property type="molecule type" value="Genomic_DNA"/>
</dbReference>
<dbReference type="InterPro" id="IPR011009">
    <property type="entry name" value="Kinase-like_dom_sf"/>
</dbReference>
<dbReference type="PANTHER" id="PTHR10566">
    <property type="entry name" value="CHAPERONE-ACTIVITY OF BC1 COMPLEX CABC1 -RELATED"/>
    <property type="match status" value="1"/>
</dbReference>
<dbReference type="RefSeq" id="WP_184046259.1">
    <property type="nucleotide sequence ID" value="NZ_JACIGK010000022.1"/>
</dbReference>
<dbReference type="NCBIfam" id="TIGR01982">
    <property type="entry name" value="UbiB"/>
    <property type="match status" value="1"/>
</dbReference>
<keyword evidence="6" id="KW-0831">Ubiquinone biosynthesis</keyword>
<dbReference type="Pfam" id="PF03109">
    <property type="entry name" value="ABC1"/>
    <property type="match status" value="1"/>
</dbReference>
<keyword evidence="16" id="KW-1185">Reference proteome</keyword>
<dbReference type="GO" id="GO:0006744">
    <property type="term" value="P:ubiquinone biosynthetic process"/>
    <property type="evidence" value="ECO:0007669"/>
    <property type="project" value="UniProtKB-UniPathway"/>
</dbReference>
<dbReference type="InterPro" id="IPR010232">
    <property type="entry name" value="UbiB"/>
</dbReference>
<evidence type="ECO:0000256" key="7">
    <source>
        <dbReference type="ARBA" id="ARBA00022692"/>
    </source>
</evidence>
<evidence type="ECO:0000256" key="1">
    <source>
        <dbReference type="ARBA" id="ARBA00005020"/>
    </source>
</evidence>
<dbReference type="Proteomes" id="UP000554286">
    <property type="component" value="Unassembled WGS sequence"/>
</dbReference>
<comment type="caution">
    <text evidence="15">The sequence shown here is derived from an EMBL/GenBank/DDBJ whole genome shotgun (WGS) entry which is preliminary data.</text>
</comment>
<keyword evidence="11 13" id="KW-1133">Transmembrane helix</keyword>
<sequence>MTPRLFRNLSRLWVIARVMARHDALFLLDRVGVAAPVVAAARLVSRRDAPGRPGQRLARALTELGPTAIKVGQALSIRTDLLGEEVATDLTELQDQLPPFSFDEVRRIVESELDRPLEAVFLTFEPEPVAAASIAQVHFAITHPEDSYPEGRKVAVKVLRPGVDEAFRRDLALMDWLAEVMEATQPALRRLKPSETVRTFEASVHMEMDLRFEAAAACEMAENFAGDETFRVPDVDWTRTAQRVMTQERIVGLPVDEVDHLVAAGLDPLEVIRRASNAFFNMVFRDGFFHADMHPGNLFVEPDGTVVAVDFGIMGRIDPSTRRTLGQMLLGFLTADYRRVAEAHFVAGWVPADQSVEAFTQASRSIAEPIMGKPLAEISIARLLAQLFQVTETFHMEAQPSLLMLQKSMLVTEGVGRRVAPDVNMWELAQPLIESWMAETMGPMGRLRDGMDTLQSTAERLPRILAHADRAAALLSADGLRLHPETVKAMRPKRSNAMLMILPWMLVAVLGTLLAVQLTVGW</sequence>
<dbReference type="GO" id="GO:0005524">
    <property type="term" value="F:ATP binding"/>
    <property type="evidence" value="ECO:0007669"/>
    <property type="project" value="UniProtKB-KW"/>
</dbReference>
<evidence type="ECO:0000259" key="14">
    <source>
        <dbReference type="PROSITE" id="PS50011"/>
    </source>
</evidence>
<evidence type="ECO:0000256" key="11">
    <source>
        <dbReference type="ARBA" id="ARBA00022989"/>
    </source>
</evidence>
<keyword evidence="15" id="KW-0830">Ubiquinone</keyword>
<dbReference type="UniPathway" id="UPA00232"/>
<comment type="pathway">
    <text evidence="1">Cofactor biosynthesis; ubiquinone biosynthesis [regulation].</text>
</comment>
<keyword evidence="5" id="KW-0808">Transferase</keyword>
<keyword evidence="8" id="KW-0547">Nucleotide-binding</keyword>
<dbReference type="GO" id="GO:0004672">
    <property type="term" value="F:protein kinase activity"/>
    <property type="evidence" value="ECO:0007669"/>
    <property type="project" value="InterPro"/>
</dbReference>
<reference evidence="15 16" key="1">
    <citation type="submission" date="2020-08" db="EMBL/GenBank/DDBJ databases">
        <title>Genome sequencing of Purple Non-Sulfur Bacteria from various extreme environments.</title>
        <authorList>
            <person name="Mayer M."/>
        </authorList>
    </citation>
    <scope>NUCLEOTIDE SEQUENCE [LARGE SCALE GENOMIC DNA]</scope>
    <source>
        <strain evidence="15 16">JA131</strain>
    </source>
</reference>
<comment type="similarity">
    <text evidence="2">Belongs to the protein kinase superfamily. ADCK protein kinase family.</text>
</comment>
<dbReference type="InterPro" id="IPR050154">
    <property type="entry name" value="UbiB_kinase"/>
</dbReference>
<dbReference type="CDD" id="cd13972">
    <property type="entry name" value="UbiB"/>
    <property type="match status" value="1"/>
</dbReference>
<evidence type="ECO:0000256" key="6">
    <source>
        <dbReference type="ARBA" id="ARBA00022688"/>
    </source>
</evidence>
<evidence type="ECO:0000256" key="13">
    <source>
        <dbReference type="SAM" id="Phobius"/>
    </source>
</evidence>
<accession>A0A7W6REW3</accession>
<keyword evidence="9" id="KW-0418">Kinase</keyword>
<dbReference type="PROSITE" id="PS50011">
    <property type="entry name" value="PROTEIN_KINASE_DOM"/>
    <property type="match status" value="1"/>
</dbReference>
<dbReference type="InterPro" id="IPR000719">
    <property type="entry name" value="Prot_kinase_dom"/>
</dbReference>
<dbReference type="InterPro" id="IPR045308">
    <property type="entry name" value="UbiB_bact"/>
</dbReference>
<name>A0A7W6REW3_9PROT</name>
<feature type="transmembrane region" description="Helical" evidence="13">
    <location>
        <begin position="497"/>
        <end position="520"/>
    </location>
</feature>
<dbReference type="PANTHER" id="PTHR10566:SF113">
    <property type="entry name" value="PROTEIN ACTIVITY OF BC1 COMPLEX KINASE 7, CHLOROPLASTIC"/>
    <property type="match status" value="1"/>
</dbReference>
<gene>
    <name evidence="15" type="ORF">GGD89_002783</name>
</gene>
<evidence type="ECO:0000256" key="12">
    <source>
        <dbReference type="ARBA" id="ARBA00023136"/>
    </source>
</evidence>
<evidence type="ECO:0000256" key="8">
    <source>
        <dbReference type="ARBA" id="ARBA00022741"/>
    </source>
</evidence>
<keyword evidence="10" id="KW-0067">ATP-binding</keyword>
<evidence type="ECO:0000256" key="10">
    <source>
        <dbReference type="ARBA" id="ARBA00022840"/>
    </source>
</evidence>
<dbReference type="SUPFAM" id="SSF56112">
    <property type="entry name" value="Protein kinase-like (PK-like)"/>
    <property type="match status" value="1"/>
</dbReference>